<reference evidence="2" key="1">
    <citation type="submission" date="2016-06" db="EMBL/GenBank/DDBJ databases">
        <title>Parallel loss of symbiosis genes in relatives of nitrogen-fixing non-legume Parasponia.</title>
        <authorList>
            <person name="Van Velzen R."/>
            <person name="Holmer R."/>
            <person name="Bu F."/>
            <person name="Rutten L."/>
            <person name="Van Zeijl A."/>
            <person name="Liu W."/>
            <person name="Santuari L."/>
            <person name="Cao Q."/>
            <person name="Sharma T."/>
            <person name="Shen D."/>
            <person name="Roswanjaya Y."/>
            <person name="Wardhani T."/>
            <person name="Kalhor M.S."/>
            <person name="Jansen J."/>
            <person name="Van den Hoogen J."/>
            <person name="Gungor B."/>
            <person name="Hartog M."/>
            <person name="Hontelez J."/>
            <person name="Verver J."/>
            <person name="Yang W.-C."/>
            <person name="Schijlen E."/>
            <person name="Repin R."/>
            <person name="Schilthuizen M."/>
            <person name="Schranz E."/>
            <person name="Heidstra R."/>
            <person name="Miyata K."/>
            <person name="Fedorova E."/>
            <person name="Kohlen W."/>
            <person name="Bisseling T."/>
            <person name="Smit S."/>
            <person name="Geurts R."/>
        </authorList>
    </citation>
    <scope>NUCLEOTIDE SEQUENCE [LARGE SCALE GENOMIC DNA]</scope>
    <source>
        <strain evidence="2">cv. RG33-2</strain>
    </source>
</reference>
<sequence length="273" mass="30974">MKIRVSYGLIGPNQHNQKKIKPLEHRHTRVQFFKWPNKAPSKDSEQTPTFSEISTTKTEDKVEGRLLLDIVVRKGATILQLLPGKDETLLVRWDAFLVLNLCLHVVDGVGALHLQRDRLPSQGLDEDLHPTTQPEHQVQGRLLLDIVIREGPPVLELLPGKDEPLLVRRDPLLVLNLRLHVVDRIRALDLEGDRLPSKGLDEDLHPTTEPEHQMERRLLLDVVVGEGSAVLELLPGEDEPLLVRRDPLLVLDLGLHVVDRVRALHLERDRLPG</sequence>
<evidence type="ECO:0000313" key="2">
    <source>
        <dbReference type="Proteomes" id="UP000237000"/>
    </source>
</evidence>
<organism evidence="1 2">
    <name type="scientific">Trema orientale</name>
    <name type="common">Charcoal tree</name>
    <name type="synonym">Celtis orientalis</name>
    <dbReference type="NCBI Taxonomy" id="63057"/>
    <lineage>
        <taxon>Eukaryota</taxon>
        <taxon>Viridiplantae</taxon>
        <taxon>Streptophyta</taxon>
        <taxon>Embryophyta</taxon>
        <taxon>Tracheophyta</taxon>
        <taxon>Spermatophyta</taxon>
        <taxon>Magnoliopsida</taxon>
        <taxon>eudicotyledons</taxon>
        <taxon>Gunneridae</taxon>
        <taxon>Pentapetalae</taxon>
        <taxon>rosids</taxon>
        <taxon>fabids</taxon>
        <taxon>Rosales</taxon>
        <taxon>Cannabaceae</taxon>
        <taxon>Trema</taxon>
    </lineage>
</organism>
<evidence type="ECO:0000313" key="1">
    <source>
        <dbReference type="EMBL" id="POO01628.1"/>
    </source>
</evidence>
<proteinExistence type="predicted"/>
<protein>
    <submittedName>
        <fullName evidence="1">Uncharacterized protein</fullName>
    </submittedName>
</protein>
<gene>
    <name evidence="1" type="ORF">TorRG33x02_024050</name>
</gene>
<dbReference type="Proteomes" id="UP000237000">
    <property type="component" value="Unassembled WGS sequence"/>
</dbReference>
<comment type="caution">
    <text evidence="1">The sequence shown here is derived from an EMBL/GenBank/DDBJ whole genome shotgun (WGS) entry which is preliminary data.</text>
</comment>
<dbReference type="STRING" id="63057.A0A2P5FV14"/>
<accession>A0A2P5FV14</accession>
<dbReference type="EMBL" id="JXTC01000007">
    <property type="protein sequence ID" value="POO01628.1"/>
    <property type="molecule type" value="Genomic_DNA"/>
</dbReference>
<keyword evidence="2" id="KW-1185">Reference proteome</keyword>
<name>A0A2P5FV14_TREOI</name>
<dbReference type="AlphaFoldDB" id="A0A2P5FV14"/>
<dbReference type="InParanoid" id="A0A2P5FV14"/>
<dbReference type="OrthoDB" id="1749457at2759"/>